<dbReference type="HOGENOM" id="CLU_397358_0_0_12"/>
<dbReference type="AlphaFoldDB" id="I4B7G8"/>
<dbReference type="KEGG" id="tpx:Turpa_2585"/>
<dbReference type="RefSeq" id="WP_014803730.1">
    <property type="nucleotide sequence ID" value="NC_018020.1"/>
</dbReference>
<proteinExistence type="predicted"/>
<reference evidence="2 3" key="1">
    <citation type="submission" date="2012-06" db="EMBL/GenBank/DDBJ databases">
        <title>The complete chromosome of genome of Turneriella parva DSM 21527.</title>
        <authorList>
            <consortium name="US DOE Joint Genome Institute (JGI-PGF)"/>
            <person name="Lucas S."/>
            <person name="Han J."/>
            <person name="Lapidus A."/>
            <person name="Bruce D."/>
            <person name="Goodwin L."/>
            <person name="Pitluck S."/>
            <person name="Peters L."/>
            <person name="Kyrpides N."/>
            <person name="Mavromatis K."/>
            <person name="Ivanova N."/>
            <person name="Mikhailova N."/>
            <person name="Chertkov O."/>
            <person name="Detter J.C."/>
            <person name="Tapia R."/>
            <person name="Han C."/>
            <person name="Land M."/>
            <person name="Hauser L."/>
            <person name="Markowitz V."/>
            <person name="Cheng J.-F."/>
            <person name="Hugenholtz P."/>
            <person name="Woyke T."/>
            <person name="Wu D."/>
            <person name="Gronow S."/>
            <person name="Wellnitz S."/>
            <person name="Brambilla E."/>
            <person name="Klenk H.-P."/>
            <person name="Eisen J.A."/>
        </authorList>
    </citation>
    <scope>NUCLEOTIDE SEQUENCE [LARGE SCALE GENOMIC DNA]</scope>
    <source>
        <strain evidence="3">ATCC BAA-1111 / DSM 21527 / NCTC 11395 / H</strain>
    </source>
</reference>
<keyword evidence="1" id="KW-1133">Transmembrane helix</keyword>
<feature type="transmembrane region" description="Helical" evidence="1">
    <location>
        <begin position="231"/>
        <end position="252"/>
    </location>
</feature>
<sequence length="693" mass="77554">MSLLGRYLVSLALIAVAGIAWFGERFVVRQRVAALAELRLDRFQADLNAVDAAVARSNANGDYFRFLGARPGKDNDAVLLNPRNDLVESAVLLDRNFMTVARSGRDLTADERGISKRYQQKNLITDTALIRKFILTDFDGKGLAHLVLVVRPDLKNSHASLFALPYDLSTTAAFSRDNFNKDEKKLVSVLLAAQSDRLREFTIRGQRLASVRRALMPENLILYEVNPLPPVYAYFSTYLLILVILGSLLFLWRGFAAQRYTRRELSERTLHGFKSALGAREQQIGVLARLTESDNSIKEKLVASVDKEAEIEERLSQARAEKPAAAEPTPLVIDIMPERRQFRFMNPARVVAAAPQADRLNEGERKLREKAFSTELRGLMDELAKPATPAPVGGGEGDLIREIEAFETAHQYPPIDQYLYYLNELYFDDVTPAELAEALRVAGDAVQSQSFALLLYDAAGAYFKTAFVHAAPESLRQTFFLLVRDTVIPNDFADYGYVTATAQLKKNPYFRKRLPPEFGEALKGVHVFSISESYLRARIVFFDTARGGEIADAGVLSSIRAYLRQLAPAVHMYIADQASMAATGDARNLAVWSVKELRESIRRLEDGATWISQYVFESGLKLDEQLSLMSDIGRTLESGEKVVMLSPTRIAVVHRQGAAKLIEERVGRVGKKFIVKESEFGKTSRNLYTFAEF</sequence>
<keyword evidence="1" id="KW-0472">Membrane</keyword>
<evidence type="ECO:0000313" key="3">
    <source>
        <dbReference type="Proteomes" id="UP000006048"/>
    </source>
</evidence>
<keyword evidence="3" id="KW-1185">Reference proteome</keyword>
<dbReference type="STRING" id="869212.Turpa_2585"/>
<dbReference type="PATRIC" id="fig|869212.3.peg.2601"/>
<organism evidence="2 3">
    <name type="scientific">Turneriella parva (strain ATCC BAA-1111 / DSM 21527 / NCTC 11395 / H)</name>
    <name type="common">Leptospira parva</name>
    <dbReference type="NCBI Taxonomy" id="869212"/>
    <lineage>
        <taxon>Bacteria</taxon>
        <taxon>Pseudomonadati</taxon>
        <taxon>Spirochaetota</taxon>
        <taxon>Spirochaetia</taxon>
        <taxon>Leptospirales</taxon>
        <taxon>Leptospiraceae</taxon>
        <taxon>Turneriella</taxon>
    </lineage>
</organism>
<name>I4B7G8_TURPD</name>
<protein>
    <submittedName>
        <fullName evidence="2">Uncharacterized protein</fullName>
    </submittedName>
</protein>
<keyword evidence="1" id="KW-0812">Transmembrane</keyword>
<dbReference type="EMBL" id="CP002959">
    <property type="protein sequence ID" value="AFM13225.1"/>
    <property type="molecule type" value="Genomic_DNA"/>
</dbReference>
<gene>
    <name evidence="2" type="ordered locus">Turpa_2585</name>
</gene>
<feature type="transmembrane region" description="Helical" evidence="1">
    <location>
        <begin position="7"/>
        <end position="23"/>
    </location>
</feature>
<accession>I4B7G8</accession>
<evidence type="ECO:0000313" key="2">
    <source>
        <dbReference type="EMBL" id="AFM13225.1"/>
    </source>
</evidence>
<evidence type="ECO:0000256" key="1">
    <source>
        <dbReference type="SAM" id="Phobius"/>
    </source>
</evidence>
<dbReference type="Proteomes" id="UP000006048">
    <property type="component" value="Chromosome"/>
</dbReference>